<comment type="cofactor">
    <cofactor evidence="1">
        <name>a divalent metal cation</name>
        <dbReference type="ChEBI" id="CHEBI:60240"/>
    </cofactor>
</comment>
<dbReference type="AlphaFoldDB" id="A0A1S1U983"/>
<proteinExistence type="inferred from homology"/>
<dbReference type="InterPro" id="IPR051158">
    <property type="entry name" value="Metallophosphoesterase_sf"/>
</dbReference>
<dbReference type="InterPro" id="IPR029052">
    <property type="entry name" value="Metallo-depent_PP-like"/>
</dbReference>
<evidence type="ECO:0000313" key="7">
    <source>
        <dbReference type="EMBL" id="OHV95653.1"/>
    </source>
</evidence>
<dbReference type="FunFam" id="3.60.21.10:FF:000028">
    <property type="entry name" value="Putative metallophosphoesterase"/>
    <property type="match status" value="1"/>
</dbReference>
<evidence type="ECO:0000313" key="8">
    <source>
        <dbReference type="Proteomes" id="UP000179840"/>
    </source>
</evidence>
<reference evidence="7 8" key="1">
    <citation type="submission" date="2015-06" db="EMBL/GenBank/DDBJ databases">
        <title>Draft genome sequencing of a biphenyl-degrading bacterium, Janthinobacterium lividum MEG1.</title>
        <authorList>
            <person name="Shimodaira J."/>
            <person name="Hatta T."/>
        </authorList>
    </citation>
    <scope>NUCLEOTIDE SEQUENCE [LARGE SCALE GENOMIC DNA]</scope>
    <source>
        <strain evidence="7 8">MEG1</strain>
    </source>
</reference>
<comment type="similarity">
    <text evidence="4">Belongs to the metallophosphoesterase superfamily.</text>
</comment>
<comment type="caution">
    <text evidence="7">The sequence shown here is derived from an EMBL/GenBank/DDBJ whole genome shotgun (WGS) entry which is preliminary data.</text>
</comment>
<dbReference type="PANTHER" id="PTHR31302">
    <property type="entry name" value="TRANSMEMBRANE PROTEIN WITH METALLOPHOSPHOESTERASE DOMAIN-RELATED"/>
    <property type="match status" value="1"/>
</dbReference>
<dbReference type="GO" id="GO:0016020">
    <property type="term" value="C:membrane"/>
    <property type="evidence" value="ECO:0007669"/>
    <property type="project" value="GOC"/>
</dbReference>
<accession>A0A1S1U983</accession>
<feature type="transmembrane region" description="Helical" evidence="5">
    <location>
        <begin position="32"/>
        <end position="56"/>
    </location>
</feature>
<name>A0A1S1U983_9BURK</name>
<keyword evidence="2" id="KW-0479">Metal-binding</keyword>
<evidence type="ECO:0000256" key="3">
    <source>
        <dbReference type="ARBA" id="ARBA00022801"/>
    </source>
</evidence>
<dbReference type="GO" id="GO:0008758">
    <property type="term" value="F:UDP-2,3-diacylglucosamine hydrolase activity"/>
    <property type="evidence" value="ECO:0007669"/>
    <property type="project" value="TreeGrafter"/>
</dbReference>
<evidence type="ECO:0000256" key="1">
    <source>
        <dbReference type="ARBA" id="ARBA00001968"/>
    </source>
</evidence>
<feature type="transmembrane region" description="Helical" evidence="5">
    <location>
        <begin position="101"/>
        <end position="123"/>
    </location>
</feature>
<keyword evidence="5" id="KW-0472">Membrane</keyword>
<feature type="transmembrane region" description="Helical" evidence="5">
    <location>
        <begin position="7"/>
        <end position="26"/>
    </location>
</feature>
<dbReference type="Proteomes" id="UP000179840">
    <property type="component" value="Unassembled WGS sequence"/>
</dbReference>
<gene>
    <name evidence="7" type="ORF">AKG95_11880</name>
</gene>
<dbReference type="GO" id="GO:0046872">
    <property type="term" value="F:metal ion binding"/>
    <property type="evidence" value="ECO:0007669"/>
    <property type="project" value="UniProtKB-KW"/>
</dbReference>
<protein>
    <submittedName>
        <fullName evidence="7">Serine/threonine protein phosphatase</fullName>
    </submittedName>
</protein>
<dbReference type="Pfam" id="PF00149">
    <property type="entry name" value="Metallophos"/>
    <property type="match status" value="1"/>
</dbReference>
<feature type="domain" description="Calcineurin-like phosphoesterase" evidence="6">
    <location>
        <begin position="149"/>
        <end position="316"/>
    </location>
</feature>
<evidence type="ECO:0000259" key="6">
    <source>
        <dbReference type="Pfam" id="PF00149"/>
    </source>
</evidence>
<organism evidence="7 8">
    <name type="scientific">Janthinobacterium lividum</name>
    <dbReference type="NCBI Taxonomy" id="29581"/>
    <lineage>
        <taxon>Bacteria</taxon>
        <taxon>Pseudomonadati</taxon>
        <taxon>Pseudomonadota</taxon>
        <taxon>Betaproteobacteria</taxon>
        <taxon>Burkholderiales</taxon>
        <taxon>Oxalobacteraceae</taxon>
        <taxon>Janthinobacterium</taxon>
    </lineage>
</organism>
<dbReference type="InterPro" id="IPR004843">
    <property type="entry name" value="Calcineurin-like_PHP"/>
</dbReference>
<keyword evidence="5" id="KW-1133">Transmembrane helix</keyword>
<dbReference type="GO" id="GO:0009245">
    <property type="term" value="P:lipid A biosynthetic process"/>
    <property type="evidence" value="ECO:0007669"/>
    <property type="project" value="TreeGrafter"/>
</dbReference>
<dbReference type="RefSeq" id="WP_071077101.1">
    <property type="nucleotide sequence ID" value="NZ_LFKP01000008.1"/>
</dbReference>
<dbReference type="EMBL" id="LFKP01000008">
    <property type="protein sequence ID" value="OHV95653.1"/>
    <property type="molecule type" value="Genomic_DNA"/>
</dbReference>
<evidence type="ECO:0000256" key="2">
    <source>
        <dbReference type="ARBA" id="ARBA00022723"/>
    </source>
</evidence>
<keyword evidence="3" id="KW-0378">Hydrolase</keyword>
<evidence type="ECO:0000256" key="4">
    <source>
        <dbReference type="ARBA" id="ARBA00061089"/>
    </source>
</evidence>
<dbReference type="PANTHER" id="PTHR31302:SF31">
    <property type="entry name" value="PHOSPHODIESTERASE YAEI"/>
    <property type="match status" value="1"/>
</dbReference>
<feature type="transmembrane region" description="Helical" evidence="5">
    <location>
        <begin position="68"/>
        <end position="89"/>
    </location>
</feature>
<keyword evidence="5" id="KW-0812">Transmembrane</keyword>
<dbReference type="Gene3D" id="3.60.21.10">
    <property type="match status" value="1"/>
</dbReference>
<sequence length="375" mass="40121">MTTRTPLLRITMILGALHALLGWLLLPALPVGLAGWLLGGAVLLASTMLMPMTIFARAVTGDARLADRLSWAGSLCMGFFSSLFVLTVLRELLMLIPATRPHAQASAVLVLLLALLASIVGFINARRVARVREVTVPIAGLPAALHGFSIVQLSDIHVGATIQRAYVEAIVARANGLQADLIAITGDVVDGTVAQLGSHTAPLGQLRARHGVFLVTGNHEYYSGATPWVAEFRRLGMRVLMNEHAILEHDGARLALAGVTDFNAAAFDPAQKSDPQAAIAGAPADIPRILLAHQPRSAPEAEAAGYDLQLSGHTHGGQFWPWNLFVPLQQPYVAGLHRRGRLWIYVSRGTGYWGPPKRIGAPAEITRLRLVAHSG</sequence>
<evidence type="ECO:0000256" key="5">
    <source>
        <dbReference type="SAM" id="Phobius"/>
    </source>
</evidence>
<dbReference type="CDD" id="cd07385">
    <property type="entry name" value="MPP_YkuE_C"/>
    <property type="match status" value="1"/>
</dbReference>
<dbReference type="SUPFAM" id="SSF56300">
    <property type="entry name" value="Metallo-dependent phosphatases"/>
    <property type="match status" value="1"/>
</dbReference>